<protein>
    <submittedName>
        <fullName evidence="1">Uncharacterized protein</fullName>
    </submittedName>
</protein>
<dbReference type="EMBL" id="LSRX01000066">
    <property type="protein sequence ID" value="OLQ11042.1"/>
    <property type="molecule type" value="Genomic_DNA"/>
</dbReference>
<name>A0A1Q9EUD8_SYMMI</name>
<gene>
    <name evidence="1" type="ORF">AK812_SmicGene5179</name>
</gene>
<evidence type="ECO:0000313" key="2">
    <source>
        <dbReference type="Proteomes" id="UP000186817"/>
    </source>
</evidence>
<comment type="caution">
    <text evidence="1">The sequence shown here is derived from an EMBL/GenBank/DDBJ whole genome shotgun (WGS) entry which is preliminary data.</text>
</comment>
<proteinExistence type="predicted"/>
<accession>A0A1Q9EUD8</accession>
<keyword evidence="2" id="KW-1185">Reference proteome</keyword>
<sequence length="394" mass="42575">MEAVLVADTGHKSNVVSVAFHPRIILSVAVRSTAPRHAVPFATNAMLHASHKECGTNAPAVDDLQVTGSGHTAAQDKQAEAAQTKVSRDGALLILSKSSTTAGGTCAWSGEMPSWQAIASQIWTHFMTASMASCAHERLTCVVHEALFGLGHHGAPSQATVATKNDKRLPNGRKSLKLRGLCNEMHRQQRLRKGWDKPKPTSLPRMVRKQYKGVLMITPIGMGSELHSESVRSCYADIQLWHHGATGTELQGMAPGRGFVRLEDIDTSQPIGCRAAGLGVPSVWQNLKELDLSRHARSTETGVQLKLPSADRCYDHIVAPQRPIKCLQAPAAHQEDRESLSLLGLTDTCCGERSGKKTGVEKENMIAGQDGVSRHLWKTTEDTACDPCDLTPVT</sequence>
<dbReference type="AlphaFoldDB" id="A0A1Q9EUD8"/>
<evidence type="ECO:0000313" key="1">
    <source>
        <dbReference type="EMBL" id="OLQ11042.1"/>
    </source>
</evidence>
<organism evidence="1 2">
    <name type="scientific">Symbiodinium microadriaticum</name>
    <name type="common">Dinoflagellate</name>
    <name type="synonym">Zooxanthella microadriatica</name>
    <dbReference type="NCBI Taxonomy" id="2951"/>
    <lineage>
        <taxon>Eukaryota</taxon>
        <taxon>Sar</taxon>
        <taxon>Alveolata</taxon>
        <taxon>Dinophyceae</taxon>
        <taxon>Suessiales</taxon>
        <taxon>Symbiodiniaceae</taxon>
        <taxon>Symbiodinium</taxon>
    </lineage>
</organism>
<reference evidence="1 2" key="1">
    <citation type="submission" date="2016-02" db="EMBL/GenBank/DDBJ databases">
        <title>Genome analysis of coral dinoflagellate symbionts highlights evolutionary adaptations to a symbiotic lifestyle.</title>
        <authorList>
            <person name="Aranda M."/>
            <person name="Li Y."/>
            <person name="Liew Y.J."/>
            <person name="Baumgarten S."/>
            <person name="Simakov O."/>
            <person name="Wilson M."/>
            <person name="Piel J."/>
            <person name="Ashoor H."/>
            <person name="Bougouffa S."/>
            <person name="Bajic V.B."/>
            <person name="Ryu T."/>
            <person name="Ravasi T."/>
            <person name="Bayer T."/>
            <person name="Micklem G."/>
            <person name="Kim H."/>
            <person name="Bhak J."/>
            <person name="Lajeunesse T.C."/>
            <person name="Voolstra C.R."/>
        </authorList>
    </citation>
    <scope>NUCLEOTIDE SEQUENCE [LARGE SCALE GENOMIC DNA]</scope>
    <source>
        <strain evidence="1 2">CCMP2467</strain>
    </source>
</reference>
<dbReference type="Proteomes" id="UP000186817">
    <property type="component" value="Unassembled WGS sequence"/>
</dbReference>